<organism evidence="2 3">
    <name type="scientific">Dactylonectria estremocensis</name>
    <dbReference type="NCBI Taxonomy" id="1079267"/>
    <lineage>
        <taxon>Eukaryota</taxon>
        <taxon>Fungi</taxon>
        <taxon>Dikarya</taxon>
        <taxon>Ascomycota</taxon>
        <taxon>Pezizomycotina</taxon>
        <taxon>Sordariomycetes</taxon>
        <taxon>Hypocreomycetidae</taxon>
        <taxon>Hypocreales</taxon>
        <taxon>Nectriaceae</taxon>
        <taxon>Dactylonectria</taxon>
    </lineage>
</organism>
<protein>
    <recommendedName>
        <fullName evidence="1">F-box domain-containing protein</fullName>
    </recommendedName>
</protein>
<sequence>MAHRLPTEIWNRIADWLHPFDQWSLSLTRKHAHSLLTDSQHANAKIWAQIIRSASWPKEASKEGIDLVLIEPESNSSTGKPYFLLVTTPRHEGPNWLHCGGLYKSIKGKTCEIVAGAALEKYFHDFTLNIDGVLNHGREICLPLEQLQNWTSGRARALYYSSSTVSTVEVKRYNAPHGYGQDIYIRLNDEEAVHLRCWEAPALE</sequence>
<dbReference type="EMBL" id="JAGMUU010000090">
    <property type="protein sequence ID" value="KAH7108710.1"/>
    <property type="molecule type" value="Genomic_DNA"/>
</dbReference>
<dbReference type="PROSITE" id="PS50181">
    <property type="entry name" value="FBOX"/>
    <property type="match status" value="1"/>
</dbReference>
<feature type="domain" description="F-box" evidence="1">
    <location>
        <begin position="1"/>
        <end position="50"/>
    </location>
</feature>
<name>A0A9P9I6R0_9HYPO</name>
<proteinExistence type="predicted"/>
<reference evidence="2" key="1">
    <citation type="journal article" date="2021" name="Nat. Commun.">
        <title>Genetic determinants of endophytism in the Arabidopsis root mycobiome.</title>
        <authorList>
            <person name="Mesny F."/>
            <person name="Miyauchi S."/>
            <person name="Thiergart T."/>
            <person name="Pickel B."/>
            <person name="Atanasova L."/>
            <person name="Karlsson M."/>
            <person name="Huettel B."/>
            <person name="Barry K.W."/>
            <person name="Haridas S."/>
            <person name="Chen C."/>
            <person name="Bauer D."/>
            <person name="Andreopoulos W."/>
            <person name="Pangilinan J."/>
            <person name="LaButti K."/>
            <person name="Riley R."/>
            <person name="Lipzen A."/>
            <person name="Clum A."/>
            <person name="Drula E."/>
            <person name="Henrissat B."/>
            <person name="Kohler A."/>
            <person name="Grigoriev I.V."/>
            <person name="Martin F.M."/>
            <person name="Hacquard S."/>
        </authorList>
    </citation>
    <scope>NUCLEOTIDE SEQUENCE</scope>
    <source>
        <strain evidence="2">MPI-CAGE-AT-0021</strain>
    </source>
</reference>
<dbReference type="Proteomes" id="UP000717696">
    <property type="component" value="Unassembled WGS sequence"/>
</dbReference>
<evidence type="ECO:0000259" key="1">
    <source>
        <dbReference type="PROSITE" id="PS50181"/>
    </source>
</evidence>
<dbReference type="InterPro" id="IPR001810">
    <property type="entry name" value="F-box_dom"/>
</dbReference>
<evidence type="ECO:0000313" key="2">
    <source>
        <dbReference type="EMBL" id="KAH7108710.1"/>
    </source>
</evidence>
<keyword evidence="3" id="KW-1185">Reference proteome</keyword>
<gene>
    <name evidence="2" type="ORF">B0J13DRAFT_579619</name>
</gene>
<dbReference type="AlphaFoldDB" id="A0A9P9I6R0"/>
<evidence type="ECO:0000313" key="3">
    <source>
        <dbReference type="Proteomes" id="UP000717696"/>
    </source>
</evidence>
<accession>A0A9P9I6R0</accession>
<comment type="caution">
    <text evidence="2">The sequence shown here is derived from an EMBL/GenBank/DDBJ whole genome shotgun (WGS) entry which is preliminary data.</text>
</comment>